<evidence type="ECO:0000313" key="2">
    <source>
        <dbReference type="EMBL" id="KAF8873169.1"/>
    </source>
</evidence>
<dbReference type="Proteomes" id="UP000724874">
    <property type="component" value="Unassembled WGS sequence"/>
</dbReference>
<keyword evidence="3" id="KW-1185">Reference proteome</keyword>
<protein>
    <submittedName>
        <fullName evidence="2">Uncharacterized protein</fullName>
    </submittedName>
</protein>
<evidence type="ECO:0000313" key="3">
    <source>
        <dbReference type="Proteomes" id="UP000724874"/>
    </source>
</evidence>
<feature type="region of interest" description="Disordered" evidence="1">
    <location>
        <begin position="1"/>
        <end position="39"/>
    </location>
</feature>
<comment type="caution">
    <text evidence="2">The sequence shown here is derived from an EMBL/GenBank/DDBJ whole genome shotgun (WGS) entry which is preliminary data.</text>
</comment>
<evidence type="ECO:0000256" key="1">
    <source>
        <dbReference type="SAM" id="MobiDB-lite"/>
    </source>
</evidence>
<feature type="compositionally biased region" description="Polar residues" evidence="1">
    <location>
        <begin position="94"/>
        <end position="106"/>
    </location>
</feature>
<feature type="region of interest" description="Disordered" evidence="1">
    <location>
        <begin position="94"/>
        <end position="139"/>
    </location>
</feature>
<dbReference type="EMBL" id="JADNYJ010000245">
    <property type="protein sequence ID" value="KAF8873169.1"/>
    <property type="molecule type" value="Genomic_DNA"/>
</dbReference>
<accession>A0A9P5N7V9</accession>
<feature type="compositionally biased region" description="Polar residues" evidence="1">
    <location>
        <begin position="29"/>
        <end position="38"/>
    </location>
</feature>
<reference evidence="2" key="1">
    <citation type="submission" date="2020-11" db="EMBL/GenBank/DDBJ databases">
        <authorList>
            <consortium name="DOE Joint Genome Institute"/>
            <person name="Ahrendt S."/>
            <person name="Riley R."/>
            <person name="Andreopoulos W."/>
            <person name="LaButti K."/>
            <person name="Pangilinan J."/>
            <person name="Ruiz-duenas F.J."/>
            <person name="Barrasa J.M."/>
            <person name="Sanchez-Garcia M."/>
            <person name="Camarero S."/>
            <person name="Miyauchi S."/>
            <person name="Serrano A."/>
            <person name="Linde D."/>
            <person name="Babiker R."/>
            <person name="Drula E."/>
            <person name="Ayuso-Fernandez I."/>
            <person name="Pacheco R."/>
            <person name="Padilla G."/>
            <person name="Ferreira P."/>
            <person name="Barriuso J."/>
            <person name="Kellner H."/>
            <person name="Castanera R."/>
            <person name="Alfaro M."/>
            <person name="Ramirez L."/>
            <person name="Pisabarro A.G."/>
            <person name="Kuo A."/>
            <person name="Tritt A."/>
            <person name="Lipzen A."/>
            <person name="He G."/>
            <person name="Yan M."/>
            <person name="Ng V."/>
            <person name="Cullen D."/>
            <person name="Martin F."/>
            <person name="Rosso M.-N."/>
            <person name="Henrissat B."/>
            <person name="Hibbett D."/>
            <person name="Martinez A.T."/>
            <person name="Grigoriev I.V."/>
        </authorList>
    </citation>
    <scope>NUCLEOTIDE SEQUENCE</scope>
    <source>
        <strain evidence="2">AH 44721</strain>
    </source>
</reference>
<proteinExistence type="predicted"/>
<feature type="non-terminal residue" evidence="2">
    <location>
        <position position="215"/>
    </location>
</feature>
<organism evidence="2 3">
    <name type="scientific">Gymnopilus junonius</name>
    <name type="common">Spectacular rustgill mushroom</name>
    <name type="synonym">Gymnopilus spectabilis subsp. junonius</name>
    <dbReference type="NCBI Taxonomy" id="109634"/>
    <lineage>
        <taxon>Eukaryota</taxon>
        <taxon>Fungi</taxon>
        <taxon>Dikarya</taxon>
        <taxon>Basidiomycota</taxon>
        <taxon>Agaricomycotina</taxon>
        <taxon>Agaricomycetes</taxon>
        <taxon>Agaricomycetidae</taxon>
        <taxon>Agaricales</taxon>
        <taxon>Agaricineae</taxon>
        <taxon>Hymenogastraceae</taxon>
        <taxon>Gymnopilus</taxon>
    </lineage>
</organism>
<gene>
    <name evidence="2" type="ORF">CPB84DRAFT_1798600</name>
</gene>
<sequence>MSSKSHSHHSPSSSCSSPRAHHFFPSNGLPVSNSSTRNVLGVVPSSANSLRSSRFDHVLPTPMPSPIPSHLSLPRSIQGDMLYPPAHRIESRKNSSIGIASVSSGRTNRDKYSDRSRPELNTGNAYLPMARPQPSPSYGHPPSTIITYSPLPVNGTSPQIGFNGQGTYGGVRRTDDIIILQPNGAAPRRITVVTETNCYVTEQPILRSPAHPNST</sequence>
<dbReference type="AlphaFoldDB" id="A0A9P5N7V9"/>
<feature type="compositionally biased region" description="Basic and acidic residues" evidence="1">
    <location>
        <begin position="107"/>
        <end position="118"/>
    </location>
</feature>
<name>A0A9P5N7V9_GYMJU</name>